<comment type="caution">
    <text evidence="2">The sequence shown here is derived from an EMBL/GenBank/DDBJ whole genome shotgun (WGS) entry which is preliminary data.</text>
</comment>
<dbReference type="RefSeq" id="WP_286053759.1">
    <property type="nucleotide sequence ID" value="NZ_JASVWF010000003.1"/>
</dbReference>
<dbReference type="Proteomes" id="UP001231924">
    <property type="component" value="Unassembled WGS sequence"/>
</dbReference>
<evidence type="ECO:0000313" key="3">
    <source>
        <dbReference type="Proteomes" id="UP001231924"/>
    </source>
</evidence>
<reference evidence="2 3" key="1">
    <citation type="submission" date="2023-06" db="EMBL/GenBank/DDBJ databases">
        <title>Actinomycetospora Odt1-22.</title>
        <authorList>
            <person name="Supong K."/>
        </authorList>
    </citation>
    <scope>NUCLEOTIDE SEQUENCE [LARGE SCALE GENOMIC DNA]</scope>
    <source>
        <strain evidence="2 3">Odt1-22</strain>
    </source>
</reference>
<organism evidence="2 3">
    <name type="scientific">Actinomycetospora termitidis</name>
    <dbReference type="NCBI Taxonomy" id="3053470"/>
    <lineage>
        <taxon>Bacteria</taxon>
        <taxon>Bacillati</taxon>
        <taxon>Actinomycetota</taxon>
        <taxon>Actinomycetes</taxon>
        <taxon>Pseudonocardiales</taxon>
        <taxon>Pseudonocardiaceae</taxon>
        <taxon>Actinomycetospora</taxon>
    </lineage>
</organism>
<sequence length="153" mass="16917">MSDSASTEKVYRLVYHSRLSVPSEDIQASVANILSTSRRNNPAQGITGALVVFDIDVVQTLEGEQEKVQALYEKIGRDPRHEDVKLVETHEGVDRAFVKWSMAHVADNAESDIALGMAAWEGGIDVMGHRALTTPDEDRVLETMRERVRGAKA</sequence>
<dbReference type="EMBL" id="JASVWF010000003">
    <property type="protein sequence ID" value="MDL5157325.1"/>
    <property type="molecule type" value="Genomic_DNA"/>
</dbReference>
<protein>
    <submittedName>
        <fullName evidence="2">BLUF domain-containing protein</fullName>
    </submittedName>
</protein>
<evidence type="ECO:0000313" key="2">
    <source>
        <dbReference type="EMBL" id="MDL5157325.1"/>
    </source>
</evidence>
<dbReference type="SMART" id="SM01034">
    <property type="entry name" value="BLUF"/>
    <property type="match status" value="1"/>
</dbReference>
<dbReference type="InterPro" id="IPR036046">
    <property type="entry name" value="Acylphosphatase-like_dom_sf"/>
</dbReference>
<keyword evidence="3" id="KW-1185">Reference proteome</keyword>
<dbReference type="Pfam" id="PF04940">
    <property type="entry name" value="BLUF"/>
    <property type="match status" value="1"/>
</dbReference>
<dbReference type="InterPro" id="IPR007024">
    <property type="entry name" value="BLUF_domain"/>
</dbReference>
<dbReference type="SUPFAM" id="SSF54975">
    <property type="entry name" value="Acylphosphatase/BLUF domain-like"/>
    <property type="match status" value="1"/>
</dbReference>
<evidence type="ECO:0000259" key="1">
    <source>
        <dbReference type="PROSITE" id="PS50925"/>
    </source>
</evidence>
<dbReference type="PROSITE" id="PS50925">
    <property type="entry name" value="BLUF"/>
    <property type="match status" value="1"/>
</dbReference>
<name>A0ABT7M9J7_9PSEU</name>
<accession>A0ABT7M9J7</accession>
<proteinExistence type="predicted"/>
<dbReference type="Gene3D" id="3.30.70.100">
    <property type="match status" value="1"/>
</dbReference>
<feature type="domain" description="BLUF" evidence="1">
    <location>
        <begin position="10"/>
        <end position="103"/>
    </location>
</feature>
<gene>
    <name evidence="2" type="ORF">QRT03_15270</name>
</gene>